<dbReference type="Gene3D" id="3.40.50.300">
    <property type="entry name" value="P-loop containing nucleotide triphosphate hydrolases"/>
    <property type="match status" value="2"/>
</dbReference>
<evidence type="ECO:0000256" key="1">
    <source>
        <dbReference type="ARBA" id="ARBA00022737"/>
    </source>
</evidence>
<dbReference type="SMART" id="SM00382">
    <property type="entry name" value="AAA"/>
    <property type="match status" value="2"/>
</dbReference>
<dbReference type="SUPFAM" id="SSF50692">
    <property type="entry name" value="ADC-like"/>
    <property type="match status" value="1"/>
</dbReference>
<reference evidence="7" key="1">
    <citation type="submission" date="2012-12" db="EMBL/GenBank/DDBJ databases">
        <authorList>
            <person name="Hellsten U."/>
            <person name="Grimwood J."/>
            <person name="Chapman J.A."/>
            <person name="Shapiro H."/>
            <person name="Aerts A."/>
            <person name="Otillar R.P."/>
            <person name="Terry A.Y."/>
            <person name="Boore J.L."/>
            <person name="Simakov O."/>
            <person name="Marletaz F."/>
            <person name="Cho S.-J."/>
            <person name="Edsinger-Gonzales E."/>
            <person name="Havlak P."/>
            <person name="Kuo D.-H."/>
            <person name="Larsson T."/>
            <person name="Lv J."/>
            <person name="Arendt D."/>
            <person name="Savage R."/>
            <person name="Osoegawa K."/>
            <person name="de Jong P."/>
            <person name="Lindberg D.R."/>
            <person name="Seaver E.C."/>
            <person name="Weisblat D.A."/>
            <person name="Putnam N.H."/>
            <person name="Grigoriev I.V."/>
            <person name="Rokhsar D.S."/>
        </authorList>
    </citation>
    <scope>NUCLEOTIDE SEQUENCE</scope>
</reference>
<dbReference type="RefSeq" id="XP_009019509.1">
    <property type="nucleotide sequence ID" value="XM_009021261.1"/>
</dbReference>
<dbReference type="FunFam" id="1.10.8.60:FF:000173">
    <property type="entry name" value="Cell division cycle protein 48"/>
    <property type="match status" value="1"/>
</dbReference>
<dbReference type="eggNOG" id="KOG0730">
    <property type="taxonomic scope" value="Eukaryota"/>
</dbReference>
<dbReference type="SUPFAM" id="SSF52540">
    <property type="entry name" value="P-loop containing nucleoside triphosphate hydrolases"/>
    <property type="match status" value="2"/>
</dbReference>
<dbReference type="PANTHER" id="PTHR23077">
    <property type="entry name" value="AAA-FAMILY ATPASE"/>
    <property type="match status" value="1"/>
</dbReference>
<evidence type="ECO:0000256" key="2">
    <source>
        <dbReference type="ARBA" id="ARBA00022741"/>
    </source>
</evidence>
<dbReference type="PROSITE" id="PS00674">
    <property type="entry name" value="AAA"/>
    <property type="match status" value="2"/>
</dbReference>
<dbReference type="FunFam" id="3.40.50.300:FF:000018">
    <property type="entry name" value="Cell division control 48"/>
    <property type="match status" value="1"/>
</dbReference>
<dbReference type="GO" id="GO:0030970">
    <property type="term" value="P:retrograde protein transport, ER to cytosol"/>
    <property type="evidence" value="ECO:0000318"/>
    <property type="project" value="GO_Central"/>
</dbReference>
<dbReference type="AlphaFoldDB" id="T1FY33"/>
<evidence type="ECO:0000313" key="5">
    <source>
        <dbReference type="EMBL" id="ESO02101.1"/>
    </source>
</evidence>
<keyword evidence="1" id="KW-0677">Repeat</keyword>
<dbReference type="InterPro" id="IPR009010">
    <property type="entry name" value="Asp_de-COase-like_dom_sf"/>
</dbReference>
<gene>
    <name evidence="6" type="primary">20213731</name>
    <name evidence="5" type="ORF">HELRODRAFT_65100</name>
</gene>
<dbReference type="EnsemblMetazoa" id="HelroT65100">
    <property type="protein sequence ID" value="HelroP65100"/>
    <property type="gene ID" value="HelroG65100"/>
</dbReference>
<reference evidence="5 7" key="2">
    <citation type="journal article" date="2013" name="Nature">
        <title>Insights into bilaterian evolution from three spiralian genomes.</title>
        <authorList>
            <person name="Simakov O."/>
            <person name="Marletaz F."/>
            <person name="Cho S.J."/>
            <person name="Edsinger-Gonzales E."/>
            <person name="Havlak P."/>
            <person name="Hellsten U."/>
            <person name="Kuo D.H."/>
            <person name="Larsson T."/>
            <person name="Lv J."/>
            <person name="Arendt D."/>
            <person name="Savage R."/>
            <person name="Osoegawa K."/>
            <person name="de Jong P."/>
            <person name="Grimwood J."/>
            <person name="Chapman J.A."/>
            <person name="Shapiro H."/>
            <person name="Aerts A."/>
            <person name="Otillar R.P."/>
            <person name="Terry A.Y."/>
            <person name="Boore J.L."/>
            <person name="Grigoriev I.V."/>
            <person name="Lindberg D.R."/>
            <person name="Seaver E.C."/>
            <person name="Weisblat D.A."/>
            <person name="Putnam N.H."/>
            <person name="Rokhsar D.S."/>
        </authorList>
    </citation>
    <scope>NUCLEOTIDE SEQUENCE</scope>
</reference>
<keyword evidence="2" id="KW-0547">Nucleotide-binding</keyword>
<dbReference type="STRING" id="6412.T1FY33"/>
<dbReference type="InterPro" id="IPR050168">
    <property type="entry name" value="AAA_ATPase_domain"/>
</dbReference>
<dbReference type="GO" id="GO:0005829">
    <property type="term" value="C:cytosol"/>
    <property type="evidence" value="ECO:0000318"/>
    <property type="project" value="GO_Central"/>
</dbReference>
<dbReference type="KEGG" id="hro:HELRODRAFT_65100"/>
<protein>
    <recommendedName>
        <fullName evidence="4">AAA+ ATPase domain-containing protein</fullName>
    </recommendedName>
</protein>
<dbReference type="GO" id="GO:0005524">
    <property type="term" value="F:ATP binding"/>
    <property type="evidence" value="ECO:0007669"/>
    <property type="project" value="UniProtKB-KW"/>
</dbReference>
<dbReference type="OrthoDB" id="27435at2759"/>
<dbReference type="EMBL" id="AMQM01000795">
    <property type="status" value="NOT_ANNOTATED_CDS"/>
    <property type="molecule type" value="Genomic_DNA"/>
</dbReference>
<dbReference type="FunFam" id="3.40.50.300:FF:000012">
    <property type="entry name" value="Transitional endoplasmic reticulum ATPase"/>
    <property type="match status" value="1"/>
</dbReference>
<reference evidence="6" key="3">
    <citation type="submission" date="2015-06" db="UniProtKB">
        <authorList>
            <consortium name="EnsemblMetazoa"/>
        </authorList>
    </citation>
    <scope>IDENTIFICATION</scope>
</reference>
<sequence>RLNISERLETDNSLVRISETKLSEMHINRGDILRLQGKLRRESVCMVEKDDALDNNSIVVNECVLYNLNVKPLQEIKVSVIYDIEPGAFIHVQAFDDCTNELNNEDLLNKFLKPYFDRAFRPLMIGNVFGVKDSENRKVDFKVVATFPSPYCIVFPKTIINCLPTLAKKKDENCDPMKVGYEDIGGCSQIIGAIREVVEIPLLHPEIYDAYGIEPPKGVLMYGPPGTGKTLIARAIAQETKANFFSINGPELLNKFVGQSESNLRKIFSEANQKSPSIIFIDEIDSLVPKRSQAVGDLEKRMVAQLLTLMDGVSRRNNVIVIGATNQPNSIDPALRRYGRFDREIHVPLPDCDGRLEILKIHTKKMNLHENVDLTKLAKETHGFSGADLAGLCMEAATLQIRDILKDIDWSKERIDVDQFENIPISLKFFEMAKRLITPTGLRELTVAIPHVSWNECAGLNNVKNGLMELIRFPSLYPEMFERLDITPAKGVLLFGPPGCGKTLIAKALASECGINFIAVNASQLMSMWFGESESNVKELFAKARASRPCILFFDEIDSIAASRSMEPNSGAAGHAADRIVNQILIEMDGITDSNGVFVIGATNRPDIIDPAILRPGRIDKLIYIPLPDLQSRLCIFQSKLSNSPIDNTVNLKHLAESTPGFSGADIGELCRKAKHYAMREYIDSNVSTFKQTNINTFKYFKQLNHNFNNMMISGHHFEEALRNSSRSVSEAEANIFDAYDASVKEGRRFNKFFNQNKYTHFYKFNKFILLNLFF</sequence>
<evidence type="ECO:0000259" key="4">
    <source>
        <dbReference type="SMART" id="SM00382"/>
    </source>
</evidence>
<dbReference type="CTD" id="20213731"/>
<dbReference type="InterPro" id="IPR029067">
    <property type="entry name" value="CDC48_domain_2-like_sf"/>
</dbReference>
<dbReference type="HOGENOM" id="CLU_000688_12_0_1"/>
<dbReference type="Gene3D" id="1.10.8.60">
    <property type="match status" value="2"/>
</dbReference>
<dbReference type="PANTHER" id="PTHR23077:SF171">
    <property type="entry name" value="NUCLEAR VALOSIN-CONTAINING PROTEIN-LIKE"/>
    <property type="match status" value="1"/>
</dbReference>
<dbReference type="GO" id="GO:0031593">
    <property type="term" value="F:polyubiquitin modification-dependent protein binding"/>
    <property type="evidence" value="ECO:0000318"/>
    <property type="project" value="GO_Central"/>
</dbReference>
<dbReference type="EMBL" id="KB096742">
    <property type="protein sequence ID" value="ESO02101.1"/>
    <property type="molecule type" value="Genomic_DNA"/>
</dbReference>
<dbReference type="InterPro" id="IPR003593">
    <property type="entry name" value="AAA+_ATPase"/>
</dbReference>
<keyword evidence="7" id="KW-1185">Reference proteome</keyword>
<keyword evidence="3" id="KW-0067">ATP-binding</keyword>
<dbReference type="Pfam" id="PF00004">
    <property type="entry name" value="AAA"/>
    <property type="match status" value="2"/>
</dbReference>
<dbReference type="GO" id="GO:0051228">
    <property type="term" value="P:mitotic spindle disassembly"/>
    <property type="evidence" value="ECO:0000318"/>
    <property type="project" value="GO_Central"/>
</dbReference>
<dbReference type="InterPro" id="IPR003959">
    <property type="entry name" value="ATPase_AAA_core"/>
</dbReference>
<dbReference type="GeneID" id="20213731"/>
<dbReference type="GO" id="GO:0016887">
    <property type="term" value="F:ATP hydrolysis activity"/>
    <property type="evidence" value="ECO:0000318"/>
    <property type="project" value="GO_Central"/>
</dbReference>
<dbReference type="Pfam" id="PF17862">
    <property type="entry name" value="AAA_lid_3"/>
    <property type="match status" value="2"/>
</dbReference>
<dbReference type="InterPro" id="IPR027417">
    <property type="entry name" value="P-loop_NTPase"/>
</dbReference>
<dbReference type="Gene3D" id="2.40.40.20">
    <property type="match status" value="1"/>
</dbReference>
<dbReference type="InterPro" id="IPR003960">
    <property type="entry name" value="ATPase_AAA_CS"/>
</dbReference>
<dbReference type="Proteomes" id="UP000015101">
    <property type="component" value="Unassembled WGS sequence"/>
</dbReference>
<dbReference type="SUPFAM" id="SSF54585">
    <property type="entry name" value="Cdc48 domain 2-like"/>
    <property type="match status" value="1"/>
</dbReference>
<proteinExistence type="predicted"/>
<dbReference type="FunFam" id="1.10.8.60:FF:000057">
    <property type="entry name" value="AAA family ATPase, CDC48 subfamily"/>
    <property type="match status" value="1"/>
</dbReference>
<dbReference type="GO" id="GO:0005634">
    <property type="term" value="C:nucleus"/>
    <property type="evidence" value="ECO:0000318"/>
    <property type="project" value="GO_Central"/>
</dbReference>
<dbReference type="FunFam" id="3.10.330.10:FF:000001">
    <property type="entry name" value="Cell division control 48"/>
    <property type="match status" value="1"/>
</dbReference>
<feature type="domain" description="AAA+ ATPase" evidence="4">
    <location>
        <begin position="215"/>
        <end position="351"/>
    </location>
</feature>
<feature type="domain" description="AAA+ ATPase" evidence="4">
    <location>
        <begin position="488"/>
        <end position="629"/>
    </location>
</feature>
<dbReference type="Gene3D" id="3.10.330.10">
    <property type="match status" value="1"/>
</dbReference>
<evidence type="ECO:0000313" key="6">
    <source>
        <dbReference type="EnsemblMetazoa" id="HelroP65100"/>
    </source>
</evidence>
<name>T1FY33_HELRO</name>
<organism evidence="6 7">
    <name type="scientific">Helobdella robusta</name>
    <name type="common">Californian leech</name>
    <dbReference type="NCBI Taxonomy" id="6412"/>
    <lineage>
        <taxon>Eukaryota</taxon>
        <taxon>Metazoa</taxon>
        <taxon>Spiralia</taxon>
        <taxon>Lophotrochozoa</taxon>
        <taxon>Annelida</taxon>
        <taxon>Clitellata</taxon>
        <taxon>Hirudinea</taxon>
        <taxon>Rhynchobdellida</taxon>
        <taxon>Glossiphoniidae</taxon>
        <taxon>Helobdella</taxon>
    </lineage>
</organism>
<evidence type="ECO:0000256" key="3">
    <source>
        <dbReference type="ARBA" id="ARBA00022840"/>
    </source>
</evidence>
<dbReference type="InterPro" id="IPR041569">
    <property type="entry name" value="AAA_lid_3"/>
</dbReference>
<dbReference type="GO" id="GO:0043161">
    <property type="term" value="P:proteasome-mediated ubiquitin-dependent protein catabolic process"/>
    <property type="evidence" value="ECO:0000318"/>
    <property type="project" value="GO_Central"/>
</dbReference>
<dbReference type="GO" id="GO:0097352">
    <property type="term" value="P:autophagosome maturation"/>
    <property type="evidence" value="ECO:0000318"/>
    <property type="project" value="GO_Central"/>
</dbReference>
<accession>T1FY33</accession>
<dbReference type="GO" id="GO:0034098">
    <property type="term" value="C:VCP-NPL4-UFD1 AAA ATPase complex"/>
    <property type="evidence" value="ECO:0000318"/>
    <property type="project" value="GO_Central"/>
</dbReference>
<dbReference type="InParanoid" id="T1FY33"/>
<evidence type="ECO:0000313" key="7">
    <source>
        <dbReference type="Proteomes" id="UP000015101"/>
    </source>
</evidence>